<dbReference type="AlphaFoldDB" id="A0A938YGY9"/>
<evidence type="ECO:0000313" key="2">
    <source>
        <dbReference type="EMBL" id="MBM9469326.1"/>
    </source>
</evidence>
<gene>
    <name evidence="2" type="ORF">JL106_18720</name>
</gene>
<sequence>MVIGHLAGRAAAALASGIVGAVVVDRVKAGAGRSALRRSAVAVTTWGLRGQRRLESGAESVRLTTGDIVAEARERIGEQAPPPGTAAGDHHGHQH</sequence>
<dbReference type="EMBL" id="JAERWK010000025">
    <property type="protein sequence ID" value="MBM9469326.1"/>
    <property type="molecule type" value="Genomic_DNA"/>
</dbReference>
<dbReference type="Proteomes" id="UP000663792">
    <property type="component" value="Unassembled WGS sequence"/>
</dbReference>
<accession>A0A938YGY9</accession>
<evidence type="ECO:0000256" key="1">
    <source>
        <dbReference type="SAM" id="MobiDB-lite"/>
    </source>
</evidence>
<keyword evidence="3" id="KW-1185">Reference proteome</keyword>
<dbReference type="InterPro" id="IPR009963">
    <property type="entry name" value="DUF1490"/>
</dbReference>
<dbReference type="RefSeq" id="WP_205262272.1">
    <property type="nucleotide sequence ID" value="NZ_JAERWK010000025.1"/>
</dbReference>
<name>A0A938YGY9_9ACTN</name>
<reference evidence="2" key="1">
    <citation type="submission" date="2021-01" db="EMBL/GenBank/DDBJ databases">
        <title>YIM 132084 draft genome.</title>
        <authorList>
            <person name="An D."/>
        </authorList>
    </citation>
    <scope>NUCLEOTIDE SEQUENCE</scope>
    <source>
        <strain evidence="2">YIM 132084</strain>
    </source>
</reference>
<proteinExistence type="predicted"/>
<comment type="caution">
    <text evidence="2">The sequence shown here is derived from an EMBL/GenBank/DDBJ whole genome shotgun (WGS) entry which is preliminary data.</text>
</comment>
<protein>
    <submittedName>
        <fullName evidence="2">DUF1490 family protein</fullName>
    </submittedName>
</protein>
<evidence type="ECO:0000313" key="3">
    <source>
        <dbReference type="Proteomes" id="UP000663792"/>
    </source>
</evidence>
<organism evidence="2 3">
    <name type="scientific">Nakamurella leprariae</name>
    <dbReference type="NCBI Taxonomy" id="2803911"/>
    <lineage>
        <taxon>Bacteria</taxon>
        <taxon>Bacillati</taxon>
        <taxon>Actinomycetota</taxon>
        <taxon>Actinomycetes</taxon>
        <taxon>Nakamurellales</taxon>
        <taxon>Nakamurellaceae</taxon>
        <taxon>Nakamurella</taxon>
    </lineage>
</organism>
<dbReference type="Pfam" id="PF07371">
    <property type="entry name" value="DUF1490"/>
    <property type="match status" value="1"/>
</dbReference>
<feature type="region of interest" description="Disordered" evidence="1">
    <location>
        <begin position="74"/>
        <end position="95"/>
    </location>
</feature>